<evidence type="ECO:0000313" key="2">
    <source>
        <dbReference type="EMBL" id="ADA67047.1"/>
    </source>
</evidence>
<dbReference type="KEGG" id="tnp:Tnap_0958"/>
<accession>D2C7W1</accession>
<evidence type="ECO:0000313" key="3">
    <source>
        <dbReference type="Proteomes" id="UP000000940"/>
    </source>
</evidence>
<keyword evidence="3" id="KW-1185">Reference proteome</keyword>
<dbReference type="AlphaFoldDB" id="D2C7W1"/>
<evidence type="ECO:0000256" key="1">
    <source>
        <dbReference type="SAM" id="Coils"/>
    </source>
</evidence>
<gene>
    <name evidence="2" type="ordered locus">Tnap_0958</name>
</gene>
<dbReference type="Pfam" id="PF04405">
    <property type="entry name" value="ScdA_N"/>
    <property type="match status" value="1"/>
</dbReference>
<proteinExistence type="predicted"/>
<dbReference type="Gene3D" id="1.10.3910.10">
    <property type="entry name" value="SP0561-like"/>
    <property type="match status" value="1"/>
</dbReference>
<dbReference type="InterPro" id="IPR038062">
    <property type="entry name" value="ScdA-like_N_sf"/>
</dbReference>
<sequence length="80" mass="9463">MIEKIKEDTSLKEIMETHERLEKALRKYGFDTCCAKMESLKDACEKKGLDVEKVLEDLNRVVEEINEEERIIKEIESQFL</sequence>
<dbReference type="Proteomes" id="UP000000940">
    <property type="component" value="Chromosome"/>
</dbReference>
<dbReference type="InterPro" id="IPR019903">
    <property type="entry name" value="RIC_family"/>
</dbReference>
<evidence type="ECO:0008006" key="4">
    <source>
        <dbReference type="Google" id="ProtNLM"/>
    </source>
</evidence>
<organism evidence="2 3">
    <name type="scientific">Thermotoga petrophila (strain ATCC BAA-489 / DSM 13996 / JCM 10882 / RKU-10)</name>
    <name type="common">Thermotoga naphthophila</name>
    <dbReference type="NCBI Taxonomy" id="590168"/>
    <lineage>
        <taxon>Bacteria</taxon>
        <taxon>Thermotogati</taxon>
        <taxon>Thermotogota</taxon>
        <taxon>Thermotogae</taxon>
        <taxon>Thermotogales</taxon>
        <taxon>Thermotogaceae</taxon>
        <taxon>Thermotoga</taxon>
    </lineage>
</organism>
<dbReference type="SUPFAM" id="SSF140683">
    <property type="entry name" value="SP0561-like"/>
    <property type="match status" value="1"/>
</dbReference>
<protein>
    <recommendedName>
        <fullName evidence="4">DUF1858 domain-containing protein</fullName>
    </recommendedName>
</protein>
<feature type="coiled-coil region" evidence="1">
    <location>
        <begin position="51"/>
        <end position="78"/>
    </location>
</feature>
<name>D2C7W1_THEP2</name>
<dbReference type="EMBL" id="CP001839">
    <property type="protein sequence ID" value="ADA67047.1"/>
    <property type="molecule type" value="Genomic_DNA"/>
</dbReference>
<reference evidence="2 3" key="1">
    <citation type="submission" date="2009-12" db="EMBL/GenBank/DDBJ databases">
        <title>Complete sequence of Thermotoga petrophila RKU-1.</title>
        <authorList>
            <consortium name="US DOE Joint Genome Institute"/>
            <person name="Lucas S."/>
            <person name="Copeland A."/>
            <person name="Lapidus A."/>
            <person name="Glavina del Rio T."/>
            <person name="Dalin E."/>
            <person name="Tice H."/>
            <person name="Bruce D."/>
            <person name="Goodwin L."/>
            <person name="Pitluck S."/>
            <person name="Munk A.C."/>
            <person name="Brettin T."/>
            <person name="Detter J.C."/>
            <person name="Han C."/>
            <person name="Tapia R."/>
            <person name="Larimer F."/>
            <person name="Land M."/>
            <person name="Hauser L."/>
            <person name="Kyrpides N."/>
            <person name="Mikhailova N."/>
            <person name="Nelson K.E."/>
            <person name="Gogarten J.P."/>
            <person name="Noll K.M."/>
        </authorList>
    </citation>
    <scope>NUCLEOTIDE SEQUENCE [LARGE SCALE GENOMIC DNA]</scope>
    <source>
        <strain evidence="3">ATCC BAA-489 / DSM 13996 / JCM 10882 / RKU-10</strain>
    </source>
</reference>
<dbReference type="HOGENOM" id="CLU_2588583_0_0_0"/>
<keyword evidence="1" id="KW-0175">Coiled coil</keyword>